<reference evidence="3" key="1">
    <citation type="submission" date="2020-08" db="EMBL/GenBank/DDBJ databases">
        <title>Genome public.</title>
        <authorList>
            <person name="Liu C."/>
            <person name="Sun Q."/>
        </authorList>
    </citation>
    <scope>NUCLEOTIDE SEQUENCE</scope>
    <source>
        <strain evidence="3">H8</strain>
    </source>
</reference>
<evidence type="ECO:0000256" key="2">
    <source>
        <dbReference type="ARBA" id="ARBA00023277"/>
    </source>
</evidence>
<dbReference type="AlphaFoldDB" id="A0A926DM90"/>
<accession>A0A926DM90</accession>
<dbReference type="SUPFAM" id="SSF53743">
    <property type="entry name" value="FucI/AraA N-terminal and middle domains"/>
    <property type="match status" value="1"/>
</dbReference>
<dbReference type="GO" id="GO:0016861">
    <property type="term" value="F:intramolecular oxidoreductase activity, interconverting aldoses and ketoses"/>
    <property type="evidence" value="ECO:0007669"/>
    <property type="project" value="InterPro"/>
</dbReference>
<dbReference type="GO" id="GO:0005737">
    <property type="term" value="C:cytoplasm"/>
    <property type="evidence" value="ECO:0007669"/>
    <property type="project" value="InterPro"/>
</dbReference>
<protein>
    <submittedName>
        <fullName evidence="3">Fucose isomerase</fullName>
    </submittedName>
</protein>
<gene>
    <name evidence="3" type="ORF">H8698_11335</name>
</gene>
<dbReference type="EMBL" id="JACRSU010000004">
    <property type="protein sequence ID" value="MBC8541570.1"/>
    <property type="molecule type" value="Genomic_DNA"/>
</dbReference>
<proteinExistence type="predicted"/>
<evidence type="ECO:0000313" key="4">
    <source>
        <dbReference type="Proteomes" id="UP000611762"/>
    </source>
</evidence>
<dbReference type="PANTHER" id="PTHR36120">
    <property type="entry name" value="FUCOSE ISOMERASE"/>
    <property type="match status" value="1"/>
</dbReference>
<dbReference type="PANTHER" id="PTHR36120:SF1">
    <property type="entry name" value="L-FUCOSE ISOMERASE C-TERMINAL DOMAIN-CONTAINING PROTEIN"/>
    <property type="match status" value="1"/>
</dbReference>
<name>A0A926DM90_9FIRM</name>
<dbReference type="Proteomes" id="UP000611762">
    <property type="component" value="Unassembled WGS sequence"/>
</dbReference>
<keyword evidence="1 3" id="KW-0413">Isomerase</keyword>
<organism evidence="3 4">
    <name type="scientific">Congzhengia minquanensis</name>
    <dbReference type="NCBI Taxonomy" id="2763657"/>
    <lineage>
        <taxon>Bacteria</taxon>
        <taxon>Bacillati</taxon>
        <taxon>Bacillota</taxon>
        <taxon>Clostridia</taxon>
        <taxon>Eubacteriales</taxon>
        <taxon>Oscillospiraceae</taxon>
        <taxon>Congzhengia</taxon>
    </lineage>
</organism>
<dbReference type="RefSeq" id="WP_249313587.1">
    <property type="nucleotide sequence ID" value="NZ_JACRSU010000004.1"/>
</dbReference>
<keyword evidence="4" id="KW-1185">Reference proteome</keyword>
<dbReference type="GO" id="GO:0005996">
    <property type="term" value="P:monosaccharide metabolic process"/>
    <property type="evidence" value="ECO:0007669"/>
    <property type="project" value="InterPro"/>
</dbReference>
<evidence type="ECO:0000313" key="3">
    <source>
        <dbReference type="EMBL" id="MBC8541570.1"/>
    </source>
</evidence>
<evidence type="ECO:0000256" key="1">
    <source>
        <dbReference type="ARBA" id="ARBA00023235"/>
    </source>
</evidence>
<dbReference type="InterPro" id="IPR009015">
    <property type="entry name" value="Fucose_isomerase_N/cen_sf"/>
</dbReference>
<keyword evidence="2" id="KW-0119">Carbohydrate metabolism</keyword>
<sequence length="467" mass="53659">MLDFKVKIGLIPDVRDLFDFSTRKGIFEPAKGVENKNKVLEYIKNNFSDEITEFCDLEWLNDLGVVYKNFDCDRVCEYLREQKVDAIFIINCNFGNEEVCGQIAKKMGLPVLLWGPQDMVFEPDGQRYTDCQCGLFAISKQLRRYGVPFSYIENCEVEDDIFKDGLHQFLSVVTMIKNFKEMRITQVGTRLNPFKSVMYNELELMEKFGLNMQTVNMAVAEKHFNEIMETKQDKLKFSLADLKEKYDVDGLDDALLTKMLAFVNMYIEIFEETDSDVMASECWTAMPMAMGANPCLAMSILYDMGYIVACESDIYGAITAALLTCASRGKVAATFGEFTTRHPGNKNAELLWHCGPFPYSTKRDDEKAILFNTKPSFRAKDGKYTIARFQADHGRYTLLGGEYHTTEGPNTFGTYMWAEFKDLSKIEKKLINGPYIHHMVEAYGNYSEILREFCKYVPELDFDPIEE</sequence>
<comment type="caution">
    <text evidence="3">The sequence shown here is derived from an EMBL/GenBank/DDBJ whole genome shotgun (WGS) entry which is preliminary data.</text>
</comment>